<accession>A0A160FK19</accession>
<dbReference type="PANTHER" id="PTHR34606:SF15">
    <property type="entry name" value="BON DOMAIN-CONTAINING PROTEIN"/>
    <property type="match status" value="1"/>
</dbReference>
<evidence type="ECO:0000256" key="1">
    <source>
        <dbReference type="SAM" id="SignalP"/>
    </source>
</evidence>
<feature type="chain" id="PRO_5007814485" description="BON domain-containing protein" evidence="1">
    <location>
        <begin position="32"/>
        <end position="209"/>
    </location>
</feature>
<evidence type="ECO:0000313" key="3">
    <source>
        <dbReference type="EMBL" id="ANB72739.1"/>
    </source>
</evidence>
<feature type="domain" description="BON" evidence="2">
    <location>
        <begin position="51"/>
        <end position="119"/>
    </location>
</feature>
<dbReference type="Proteomes" id="UP000076852">
    <property type="component" value="Chromosome 1"/>
</dbReference>
<keyword evidence="1" id="KW-0732">Signal</keyword>
<dbReference type="InterPro" id="IPR051686">
    <property type="entry name" value="Lipoprotein_DolP"/>
</dbReference>
<feature type="domain" description="BON" evidence="2">
    <location>
        <begin position="139"/>
        <end position="208"/>
    </location>
</feature>
<dbReference type="OrthoDB" id="8588735at2"/>
<dbReference type="AlphaFoldDB" id="A0A160FK19"/>
<reference evidence="3 4" key="1">
    <citation type="journal article" date="2016" name="Gene">
        <title>PacBio SMRT assembly of a complex multi-replicon genome reveals chlorocatechol degradative operon in a region of genome plasticity.</title>
        <authorList>
            <person name="Ricker N."/>
            <person name="Shen S.Y."/>
            <person name="Goordial J."/>
            <person name="Jin S."/>
            <person name="Fulthorpe R.R."/>
        </authorList>
    </citation>
    <scope>NUCLEOTIDE SEQUENCE [LARGE SCALE GENOMIC DNA]</scope>
    <source>
        <strain evidence="3 4">OLGA172</strain>
    </source>
</reference>
<dbReference type="STRING" id="1804984.AYM40_10470"/>
<gene>
    <name evidence="3" type="ORF">AYM40_10470</name>
</gene>
<dbReference type="InterPro" id="IPR014004">
    <property type="entry name" value="Transpt-assoc_nodulatn_dom_bac"/>
</dbReference>
<proteinExistence type="predicted"/>
<dbReference type="KEGG" id="buz:AYM40_10470"/>
<sequence length="209" mass="21188">MSSTYVCRTAVLNMLIAVGLVAGVSIGTAGAASGDDTIPQPHSDSVSATLTDTVITTRVKAKLMGSDSLKKSDISVTTTNGVVTLDGSASNSNAKTVAEAATMLVDGVKSVDNNLKTPASSKASARTHEAVTKTERVASDSWITTKVKSGILADSVSKGFDVSVETIHGVVVLKGALSNQDAVDHVKDIAEKVKGVKSVDTSALTVAGG</sequence>
<evidence type="ECO:0000259" key="2">
    <source>
        <dbReference type="PROSITE" id="PS50914"/>
    </source>
</evidence>
<dbReference type="PANTHER" id="PTHR34606">
    <property type="entry name" value="BON DOMAIN-CONTAINING PROTEIN"/>
    <property type="match status" value="1"/>
</dbReference>
<dbReference type="InterPro" id="IPR007055">
    <property type="entry name" value="BON_dom"/>
</dbReference>
<feature type="signal peptide" evidence="1">
    <location>
        <begin position="1"/>
        <end position="31"/>
    </location>
</feature>
<evidence type="ECO:0000313" key="4">
    <source>
        <dbReference type="Proteomes" id="UP000076852"/>
    </source>
</evidence>
<protein>
    <recommendedName>
        <fullName evidence="2">BON domain-containing protein</fullName>
    </recommendedName>
</protein>
<dbReference type="EMBL" id="CP014578">
    <property type="protein sequence ID" value="ANB72739.1"/>
    <property type="molecule type" value="Genomic_DNA"/>
</dbReference>
<dbReference type="Gene3D" id="3.30.1340.30">
    <property type="match status" value="2"/>
</dbReference>
<dbReference type="SMART" id="SM00749">
    <property type="entry name" value="BON"/>
    <property type="match status" value="2"/>
</dbReference>
<dbReference type="RefSeq" id="WP_063496161.1">
    <property type="nucleotide sequence ID" value="NZ_CP014578.1"/>
</dbReference>
<keyword evidence="4" id="KW-1185">Reference proteome</keyword>
<dbReference type="Pfam" id="PF04972">
    <property type="entry name" value="BON"/>
    <property type="match status" value="2"/>
</dbReference>
<name>A0A160FK19_9BURK</name>
<dbReference type="PROSITE" id="PS50914">
    <property type="entry name" value="BON"/>
    <property type="match status" value="2"/>
</dbReference>
<organism evidence="3 4">
    <name type="scientific">Paraburkholderia phytofirmans OLGA172</name>
    <dbReference type="NCBI Taxonomy" id="1417228"/>
    <lineage>
        <taxon>Bacteria</taxon>
        <taxon>Pseudomonadati</taxon>
        <taxon>Pseudomonadota</taxon>
        <taxon>Betaproteobacteria</taxon>
        <taxon>Burkholderiales</taxon>
        <taxon>Burkholderiaceae</taxon>
        <taxon>Paraburkholderia</taxon>
    </lineage>
</organism>